<evidence type="ECO:0000256" key="2">
    <source>
        <dbReference type="ARBA" id="ARBA00009695"/>
    </source>
</evidence>
<dbReference type="Gene3D" id="1.10.10.10">
    <property type="entry name" value="Winged helix-like DNA-binding domain superfamily/Winged helix DNA-binding domain"/>
    <property type="match status" value="3"/>
</dbReference>
<keyword evidence="4 5" id="KW-0963">Cytoplasm</keyword>
<dbReference type="PANTHER" id="PTHR33602">
    <property type="entry name" value="REGULATORY PROTEIN RECX FAMILY PROTEIN"/>
    <property type="match status" value="1"/>
</dbReference>
<keyword evidence="10" id="KW-1185">Reference proteome</keyword>
<dbReference type="PANTHER" id="PTHR33602:SF1">
    <property type="entry name" value="REGULATORY PROTEIN RECX FAMILY PROTEIN"/>
    <property type="match status" value="1"/>
</dbReference>
<evidence type="ECO:0000313" key="9">
    <source>
        <dbReference type="EMBL" id="MBC5667932.1"/>
    </source>
</evidence>
<feature type="domain" description="RecX first three-helical" evidence="8">
    <location>
        <begin position="58"/>
        <end position="97"/>
    </location>
</feature>
<dbReference type="RefSeq" id="WP_021953157.1">
    <property type="nucleotide sequence ID" value="NZ_JACOOZ010000005.1"/>
</dbReference>
<dbReference type="InterPro" id="IPR053924">
    <property type="entry name" value="RecX_HTH_2nd"/>
</dbReference>
<comment type="subcellular location">
    <subcellularLocation>
        <location evidence="1 5">Cytoplasm</location>
    </subcellularLocation>
</comment>
<evidence type="ECO:0000259" key="7">
    <source>
        <dbReference type="Pfam" id="PF21981"/>
    </source>
</evidence>
<dbReference type="Pfam" id="PF21981">
    <property type="entry name" value="RecX_HTH3"/>
    <property type="match status" value="1"/>
</dbReference>
<dbReference type="EMBL" id="JACOOZ010000005">
    <property type="protein sequence ID" value="MBC5667932.1"/>
    <property type="molecule type" value="Genomic_DNA"/>
</dbReference>
<evidence type="ECO:0000256" key="5">
    <source>
        <dbReference type="HAMAP-Rule" id="MF_01114"/>
    </source>
</evidence>
<comment type="caution">
    <text evidence="9">The sequence shown here is derived from an EMBL/GenBank/DDBJ whole genome shotgun (WGS) entry which is preliminary data.</text>
</comment>
<protein>
    <recommendedName>
        <fullName evidence="3 5">Regulatory protein RecX</fullName>
    </recommendedName>
</protein>
<evidence type="ECO:0000313" key="10">
    <source>
        <dbReference type="Proteomes" id="UP000597877"/>
    </source>
</evidence>
<reference evidence="9 10" key="1">
    <citation type="submission" date="2020-08" db="EMBL/GenBank/DDBJ databases">
        <title>Genome public.</title>
        <authorList>
            <person name="Liu C."/>
            <person name="Sun Q."/>
        </authorList>
    </citation>
    <scope>NUCLEOTIDE SEQUENCE [LARGE SCALE GENOMIC DNA]</scope>
    <source>
        <strain evidence="9 10">BX4</strain>
    </source>
</reference>
<evidence type="ECO:0000256" key="1">
    <source>
        <dbReference type="ARBA" id="ARBA00004496"/>
    </source>
</evidence>
<dbReference type="InterPro" id="IPR036388">
    <property type="entry name" value="WH-like_DNA-bd_sf"/>
</dbReference>
<evidence type="ECO:0000259" key="8">
    <source>
        <dbReference type="Pfam" id="PF21982"/>
    </source>
</evidence>
<dbReference type="Proteomes" id="UP000597877">
    <property type="component" value="Unassembled WGS sequence"/>
</dbReference>
<organism evidence="9 10">
    <name type="scientific">Eubacterium segne</name>
    <dbReference type="NCBI Taxonomy" id="2763045"/>
    <lineage>
        <taxon>Bacteria</taxon>
        <taxon>Bacillati</taxon>
        <taxon>Bacillota</taxon>
        <taxon>Clostridia</taxon>
        <taxon>Eubacteriales</taxon>
        <taxon>Eubacteriaceae</taxon>
        <taxon>Eubacterium</taxon>
    </lineage>
</organism>
<accession>A0ABR7F428</accession>
<dbReference type="InterPro" id="IPR053925">
    <property type="entry name" value="RecX_HTH_3rd"/>
</dbReference>
<proteinExistence type="inferred from homology"/>
<comment type="similarity">
    <text evidence="2 5">Belongs to the RecX family.</text>
</comment>
<comment type="function">
    <text evidence="5">Modulates RecA activity.</text>
</comment>
<feature type="domain" description="RecX second three-helical" evidence="6">
    <location>
        <begin position="104"/>
        <end position="142"/>
    </location>
</feature>
<dbReference type="InterPro" id="IPR003783">
    <property type="entry name" value="Regulatory_RecX"/>
</dbReference>
<name>A0ABR7F428_9FIRM</name>
<evidence type="ECO:0000259" key="6">
    <source>
        <dbReference type="Pfam" id="PF02631"/>
    </source>
</evidence>
<gene>
    <name evidence="5" type="primary">recX</name>
    <name evidence="9" type="ORF">H8S00_08065</name>
</gene>
<evidence type="ECO:0000256" key="3">
    <source>
        <dbReference type="ARBA" id="ARBA00018111"/>
    </source>
</evidence>
<feature type="domain" description="RecX third three-helical" evidence="7">
    <location>
        <begin position="154"/>
        <end position="194"/>
    </location>
</feature>
<dbReference type="InterPro" id="IPR053926">
    <property type="entry name" value="RecX_HTH_1st"/>
</dbReference>
<dbReference type="Pfam" id="PF21982">
    <property type="entry name" value="RecX_HTH1"/>
    <property type="match status" value="1"/>
</dbReference>
<evidence type="ECO:0000256" key="4">
    <source>
        <dbReference type="ARBA" id="ARBA00022490"/>
    </source>
</evidence>
<sequence length="205" mass="24397">MYTVVKTIPKGSRIQITLDNGISFILYKGEVRRYKISENATIDEKSYNEIWEILYKRARERALYILDDGYKTKKQIYDKLKSGNYPEDIIQSVISYLLEYNLIDDLRYAGLYIEYKSESKSKRQIVQDLMTKGIKKDVIDKAFEESDYTDEHSLNKILEKRIKRYNLEEPKELQKLYRYLVGKGYNYNDVKSAVRQYSHDTDMSL</sequence>
<dbReference type="HAMAP" id="MF_01114">
    <property type="entry name" value="RecX"/>
    <property type="match status" value="1"/>
</dbReference>
<dbReference type="Pfam" id="PF02631">
    <property type="entry name" value="RecX_HTH2"/>
    <property type="match status" value="1"/>
</dbReference>